<dbReference type="CDD" id="cd00761">
    <property type="entry name" value="Glyco_tranf_GTA_type"/>
    <property type="match status" value="1"/>
</dbReference>
<reference evidence="3" key="1">
    <citation type="submission" date="2019-08" db="EMBL/GenBank/DDBJ databases">
        <title>Arthrobacter sp. nov., isolated from plateau pika and Tibetan wild ass.</title>
        <authorList>
            <person name="Ge Y."/>
        </authorList>
    </citation>
    <scope>NUCLEOTIDE SEQUENCE [LARGE SCALE GENOMIC DNA]</scope>
    <source>
        <strain evidence="3">HF-1365</strain>
    </source>
</reference>
<dbReference type="PANTHER" id="PTHR43685:SF11">
    <property type="entry name" value="GLYCOSYLTRANSFERASE TAGX-RELATED"/>
    <property type="match status" value="1"/>
</dbReference>
<dbReference type="Gene3D" id="3.90.550.10">
    <property type="entry name" value="Spore Coat Polysaccharide Biosynthesis Protein SpsA, Chain A"/>
    <property type="match status" value="1"/>
</dbReference>
<dbReference type="RefSeq" id="WP_144688086.1">
    <property type="nucleotide sequence ID" value="NZ_VLLQ01000005.1"/>
</dbReference>
<evidence type="ECO:0000313" key="2">
    <source>
        <dbReference type="EMBL" id="MRX79811.1"/>
    </source>
</evidence>
<dbReference type="InterPro" id="IPR050834">
    <property type="entry name" value="Glycosyltransf_2"/>
</dbReference>
<dbReference type="GO" id="GO:0016740">
    <property type="term" value="F:transferase activity"/>
    <property type="evidence" value="ECO:0007669"/>
    <property type="project" value="UniProtKB-KW"/>
</dbReference>
<dbReference type="Pfam" id="PF00535">
    <property type="entry name" value="Glycos_transf_2"/>
    <property type="match status" value="1"/>
</dbReference>
<protein>
    <submittedName>
        <fullName evidence="2">Glycosyltransferase</fullName>
    </submittedName>
</protein>
<dbReference type="EMBL" id="VTFZ01000003">
    <property type="protein sequence ID" value="MRX79811.1"/>
    <property type="molecule type" value="Genomic_DNA"/>
</dbReference>
<dbReference type="SUPFAM" id="SSF53448">
    <property type="entry name" value="Nucleotide-diphospho-sugar transferases"/>
    <property type="match status" value="1"/>
</dbReference>
<accession>A0A7K0G820</accession>
<organism evidence="2 3">
    <name type="scientific">Enorma shizhengliae</name>
    <dbReference type="NCBI Taxonomy" id="2606615"/>
    <lineage>
        <taxon>Bacteria</taxon>
        <taxon>Bacillati</taxon>
        <taxon>Actinomycetota</taxon>
        <taxon>Coriobacteriia</taxon>
        <taxon>Coriobacteriales</taxon>
        <taxon>Coriobacteriaceae</taxon>
        <taxon>Enorma</taxon>
    </lineage>
</organism>
<dbReference type="InterPro" id="IPR029044">
    <property type="entry name" value="Nucleotide-diphossugar_trans"/>
</dbReference>
<evidence type="ECO:0000259" key="1">
    <source>
        <dbReference type="Pfam" id="PF00535"/>
    </source>
</evidence>
<evidence type="ECO:0000313" key="3">
    <source>
        <dbReference type="Proteomes" id="UP000470010"/>
    </source>
</evidence>
<keyword evidence="3" id="KW-1185">Reference proteome</keyword>
<dbReference type="Proteomes" id="UP000470010">
    <property type="component" value="Unassembled WGS sequence"/>
</dbReference>
<gene>
    <name evidence="2" type="ORF">GJE22_04230</name>
</gene>
<keyword evidence="2" id="KW-0808">Transferase</keyword>
<sequence>MDISVVITTYNQSFETIRHSIVSALLQRDVVFELIIADDNSRCDYSDEYQRLFREHGFSDYTLIRNKTNLKTVRNLANALGQARAPYVKTIDAGDILHDAHTLRDILAFCRDKDTSVGFGDIVRFRQIENGSYVQSDYRAPQHPELLVFPAASDDTAAAKALKAQMESADWIPAPAQFYKTDIYRSLLIELSEDYGVDYCQDFTTVLALGRYPIFHYEKPIYWYEWGTGISTSGSADSRKRLYSDHMHLYQEMARRRPFGTNLSRALLGFKVRDMVARSPFYKPALKLLNRYDAPELPLCDDFFLQCVAHER</sequence>
<dbReference type="InterPro" id="IPR001173">
    <property type="entry name" value="Glyco_trans_2-like"/>
</dbReference>
<name>A0A7K0G820_9ACTN</name>
<feature type="domain" description="Glycosyltransferase 2-like" evidence="1">
    <location>
        <begin position="4"/>
        <end position="134"/>
    </location>
</feature>
<dbReference type="PANTHER" id="PTHR43685">
    <property type="entry name" value="GLYCOSYLTRANSFERASE"/>
    <property type="match status" value="1"/>
</dbReference>
<comment type="caution">
    <text evidence="2">The sequence shown here is derived from an EMBL/GenBank/DDBJ whole genome shotgun (WGS) entry which is preliminary data.</text>
</comment>
<proteinExistence type="predicted"/>
<dbReference type="AlphaFoldDB" id="A0A7K0G820"/>